<gene>
    <name evidence="7" type="ORF">GGQ86_002324</name>
    <name evidence="6" type="ORF">XFLAVUS301_00650</name>
</gene>
<dbReference type="EMBL" id="BSDO01000001">
    <property type="protein sequence ID" value="GLI20391.1"/>
    <property type="molecule type" value="Genomic_DNA"/>
</dbReference>
<evidence type="ECO:0000313" key="9">
    <source>
        <dbReference type="Proteomes" id="UP001245370"/>
    </source>
</evidence>
<evidence type="ECO:0000313" key="8">
    <source>
        <dbReference type="Proteomes" id="UP001144397"/>
    </source>
</evidence>
<dbReference type="Proteomes" id="UP001245370">
    <property type="component" value="Unassembled WGS sequence"/>
</dbReference>
<dbReference type="PANTHER" id="PTHR44591">
    <property type="entry name" value="STRESS RESPONSE REGULATOR PROTEIN 1"/>
    <property type="match status" value="1"/>
</dbReference>
<dbReference type="SUPFAM" id="SSF52172">
    <property type="entry name" value="CheY-like"/>
    <property type="match status" value="1"/>
</dbReference>
<keyword evidence="9" id="KW-1185">Reference proteome</keyword>
<dbReference type="InterPro" id="IPR001789">
    <property type="entry name" value="Sig_transdc_resp-reg_receiver"/>
</dbReference>
<reference evidence="6" key="1">
    <citation type="submission" date="2022-12" db="EMBL/GenBank/DDBJ databases">
        <title>Reference genome sequencing for broad-spectrum identification of bacterial and archaeal isolates by mass spectrometry.</title>
        <authorList>
            <person name="Sekiguchi Y."/>
            <person name="Tourlousse D.M."/>
        </authorList>
    </citation>
    <scope>NUCLEOTIDE SEQUENCE</scope>
    <source>
        <strain evidence="6">301</strain>
    </source>
</reference>
<dbReference type="RefSeq" id="WP_281804504.1">
    <property type="nucleotide sequence ID" value="NZ_BSDO01000001.1"/>
</dbReference>
<evidence type="ECO:0000256" key="1">
    <source>
        <dbReference type="ARBA" id="ARBA00022553"/>
    </source>
</evidence>
<evidence type="ECO:0000259" key="5">
    <source>
        <dbReference type="PROSITE" id="PS50110"/>
    </source>
</evidence>
<dbReference type="PROSITE" id="PS50110">
    <property type="entry name" value="RESPONSE_REGULATORY"/>
    <property type="match status" value="1"/>
</dbReference>
<evidence type="ECO:0000256" key="3">
    <source>
        <dbReference type="ARBA" id="ARBA00023163"/>
    </source>
</evidence>
<dbReference type="EMBL" id="JAVDPY010000003">
    <property type="protein sequence ID" value="MDR6333854.1"/>
    <property type="molecule type" value="Genomic_DNA"/>
</dbReference>
<evidence type="ECO:0000256" key="2">
    <source>
        <dbReference type="ARBA" id="ARBA00023015"/>
    </source>
</evidence>
<dbReference type="CDD" id="cd00156">
    <property type="entry name" value="REC"/>
    <property type="match status" value="1"/>
</dbReference>
<evidence type="ECO:0000313" key="6">
    <source>
        <dbReference type="EMBL" id="GLI20391.1"/>
    </source>
</evidence>
<feature type="modified residue" description="4-aspartylphosphate" evidence="4">
    <location>
        <position position="53"/>
    </location>
</feature>
<evidence type="ECO:0000256" key="4">
    <source>
        <dbReference type="PROSITE-ProRule" id="PRU00169"/>
    </source>
</evidence>
<keyword evidence="1 4" id="KW-0597">Phosphoprotein</keyword>
<dbReference type="InterPro" id="IPR011006">
    <property type="entry name" value="CheY-like_superfamily"/>
</dbReference>
<dbReference type="PANTHER" id="PTHR44591:SF3">
    <property type="entry name" value="RESPONSE REGULATORY DOMAIN-CONTAINING PROTEIN"/>
    <property type="match status" value="1"/>
</dbReference>
<comment type="caution">
    <text evidence="6">The sequence shown here is derived from an EMBL/GenBank/DDBJ whole genome shotgun (WGS) entry which is preliminary data.</text>
</comment>
<dbReference type="AlphaFoldDB" id="A0A9W6CHW2"/>
<feature type="domain" description="Response regulatory" evidence="5">
    <location>
        <begin position="3"/>
        <end position="120"/>
    </location>
</feature>
<dbReference type="SMART" id="SM00448">
    <property type="entry name" value="REC"/>
    <property type="match status" value="1"/>
</dbReference>
<keyword evidence="3" id="KW-0804">Transcription</keyword>
<proteinExistence type="predicted"/>
<evidence type="ECO:0000313" key="7">
    <source>
        <dbReference type="EMBL" id="MDR6333854.1"/>
    </source>
</evidence>
<organism evidence="6 8">
    <name type="scientific">Xanthobacter flavus</name>
    <dbReference type="NCBI Taxonomy" id="281"/>
    <lineage>
        <taxon>Bacteria</taxon>
        <taxon>Pseudomonadati</taxon>
        <taxon>Pseudomonadota</taxon>
        <taxon>Alphaproteobacteria</taxon>
        <taxon>Hyphomicrobiales</taxon>
        <taxon>Xanthobacteraceae</taxon>
        <taxon>Xanthobacter</taxon>
    </lineage>
</organism>
<dbReference type="GO" id="GO:0000160">
    <property type="term" value="P:phosphorelay signal transduction system"/>
    <property type="evidence" value="ECO:0007669"/>
    <property type="project" value="InterPro"/>
</dbReference>
<sequence length="127" mass="13828">MNHVLIVDDEPEYLDELVEALAFRGLSTRSVGRGADALDVLAHDPDIRVVLTDMRMPDMDGVALVETVLGRFPTRDLRFLMMTGHAAEADMARAREVGVLRCFPKPLAFDALCDALVELGGDADAST</sequence>
<dbReference type="Pfam" id="PF00072">
    <property type="entry name" value="Response_reg"/>
    <property type="match status" value="1"/>
</dbReference>
<accession>A0A9W6CHW2</accession>
<dbReference type="InterPro" id="IPR050595">
    <property type="entry name" value="Bact_response_regulator"/>
</dbReference>
<name>A0A9W6CHW2_XANFL</name>
<dbReference type="Proteomes" id="UP001144397">
    <property type="component" value="Unassembled WGS sequence"/>
</dbReference>
<dbReference type="GeneID" id="95760858"/>
<protein>
    <submittedName>
        <fullName evidence="7">CheY-like chemotaxis protein</fullName>
    </submittedName>
    <submittedName>
        <fullName evidence="6">Response regulator</fullName>
    </submittedName>
</protein>
<dbReference type="Gene3D" id="3.40.50.2300">
    <property type="match status" value="1"/>
</dbReference>
<keyword evidence="2" id="KW-0805">Transcription regulation</keyword>
<reference evidence="7 9" key="2">
    <citation type="submission" date="2023-07" db="EMBL/GenBank/DDBJ databases">
        <title>Genomic Encyclopedia of Type Strains, Phase IV (KMG-IV): sequencing the most valuable type-strain genomes for metagenomic binning, comparative biology and taxonomic classification.</title>
        <authorList>
            <person name="Goeker M."/>
        </authorList>
    </citation>
    <scope>NUCLEOTIDE SEQUENCE [LARGE SCALE GENOMIC DNA]</scope>
    <source>
        <strain evidence="7 9">DSM 338</strain>
    </source>
</reference>